<feature type="transmembrane region" description="Helical" evidence="6">
    <location>
        <begin position="223"/>
        <end position="244"/>
    </location>
</feature>
<dbReference type="AlphaFoldDB" id="A0AAN8G342"/>
<evidence type="ECO:0000256" key="3">
    <source>
        <dbReference type="ARBA" id="ARBA00022692"/>
    </source>
</evidence>
<organism evidence="8 9">
    <name type="scientific">Patella caerulea</name>
    <name type="common">Rayed Mediterranean limpet</name>
    <dbReference type="NCBI Taxonomy" id="87958"/>
    <lineage>
        <taxon>Eukaryota</taxon>
        <taxon>Metazoa</taxon>
        <taxon>Spiralia</taxon>
        <taxon>Lophotrochozoa</taxon>
        <taxon>Mollusca</taxon>
        <taxon>Gastropoda</taxon>
        <taxon>Patellogastropoda</taxon>
        <taxon>Patelloidea</taxon>
        <taxon>Patellidae</taxon>
        <taxon>Patella</taxon>
    </lineage>
</organism>
<dbReference type="SUPFAM" id="SSF81321">
    <property type="entry name" value="Family A G protein-coupled receptor-like"/>
    <property type="match status" value="1"/>
</dbReference>
<keyword evidence="3 6" id="KW-0812">Transmembrane</keyword>
<dbReference type="PRINTS" id="PR00237">
    <property type="entry name" value="GPCRRHODOPSN"/>
</dbReference>
<feature type="domain" description="G-protein coupled receptors family 1 profile" evidence="7">
    <location>
        <begin position="28"/>
        <end position="282"/>
    </location>
</feature>
<feature type="transmembrane region" description="Helical" evidence="6">
    <location>
        <begin position="125"/>
        <end position="144"/>
    </location>
</feature>
<evidence type="ECO:0000256" key="6">
    <source>
        <dbReference type="SAM" id="Phobius"/>
    </source>
</evidence>
<evidence type="ECO:0000259" key="7">
    <source>
        <dbReference type="PROSITE" id="PS50262"/>
    </source>
</evidence>
<dbReference type="InterPro" id="IPR017452">
    <property type="entry name" value="GPCR_Rhodpsn_7TM"/>
</dbReference>
<dbReference type="GO" id="GO:0005886">
    <property type="term" value="C:plasma membrane"/>
    <property type="evidence" value="ECO:0007669"/>
    <property type="project" value="UniProtKB-SubCell"/>
</dbReference>
<evidence type="ECO:0000256" key="5">
    <source>
        <dbReference type="ARBA" id="ARBA00023136"/>
    </source>
</evidence>
<evidence type="ECO:0000313" key="8">
    <source>
        <dbReference type="EMBL" id="KAK6166771.1"/>
    </source>
</evidence>
<feature type="transmembrane region" description="Helical" evidence="6">
    <location>
        <begin position="164"/>
        <end position="185"/>
    </location>
</feature>
<dbReference type="Pfam" id="PF00001">
    <property type="entry name" value="7tm_1"/>
    <property type="match status" value="1"/>
</dbReference>
<accession>A0AAN8G342</accession>
<sequence>MSTNSTAEPGPTTQYITNGILGILVFSLNALSLISILLSRSFPARQKVLFFSLLLTDTLLGFQILCVRLIPIRYNSEHFLCKSRLYTGIIFTYSTILSNLFITIERLFSISLPVNINRQITWKKMAIVVALIWTIAIILTFSFFATDFEGPVCQFVVVGNLTGYVVLGFSICIVFLIIVVMYAYIAKVTRRHIRQIAATMVGNNPVTNIGIVYQNKADLRTTVTVGIIVGIFGISYCPMGVYLIYSGLYVSDVTAFIATNQTIFTIMLTFYVMNSLINPIVYIFRLKKCRQEMIARILCRPQPDFLNPNHVT</sequence>
<protein>
    <recommendedName>
        <fullName evidence="7">G-protein coupled receptors family 1 profile domain-containing protein</fullName>
    </recommendedName>
</protein>
<dbReference type="EMBL" id="JAZGQO010000021">
    <property type="protein sequence ID" value="KAK6166771.1"/>
    <property type="molecule type" value="Genomic_DNA"/>
</dbReference>
<dbReference type="PROSITE" id="PS50262">
    <property type="entry name" value="G_PROTEIN_RECEP_F1_2"/>
    <property type="match status" value="1"/>
</dbReference>
<dbReference type="Proteomes" id="UP001347796">
    <property type="component" value="Unassembled WGS sequence"/>
</dbReference>
<feature type="transmembrane region" description="Helical" evidence="6">
    <location>
        <begin position="85"/>
        <end position="104"/>
    </location>
</feature>
<reference evidence="8 9" key="1">
    <citation type="submission" date="2024-01" db="EMBL/GenBank/DDBJ databases">
        <title>The genome of the rayed Mediterranean limpet Patella caerulea (Linnaeus, 1758).</title>
        <authorList>
            <person name="Anh-Thu Weber A."/>
            <person name="Halstead-Nussloch G."/>
        </authorList>
    </citation>
    <scope>NUCLEOTIDE SEQUENCE [LARGE SCALE GENOMIC DNA]</scope>
    <source>
        <strain evidence="8">AATW-2023a</strain>
        <tissue evidence="8">Whole specimen</tissue>
    </source>
</reference>
<comment type="caution">
    <text evidence="8">The sequence shown here is derived from an EMBL/GenBank/DDBJ whole genome shotgun (WGS) entry which is preliminary data.</text>
</comment>
<feature type="transmembrane region" description="Helical" evidence="6">
    <location>
        <begin position="20"/>
        <end position="38"/>
    </location>
</feature>
<evidence type="ECO:0000256" key="4">
    <source>
        <dbReference type="ARBA" id="ARBA00022989"/>
    </source>
</evidence>
<comment type="subcellular location">
    <subcellularLocation>
        <location evidence="1">Cell membrane</location>
        <topology evidence="1">Multi-pass membrane protein</topology>
    </subcellularLocation>
</comment>
<feature type="transmembrane region" description="Helical" evidence="6">
    <location>
        <begin position="50"/>
        <end position="70"/>
    </location>
</feature>
<keyword evidence="2" id="KW-1003">Cell membrane</keyword>
<name>A0AAN8G342_PATCE</name>
<gene>
    <name evidence="8" type="ORF">SNE40_023393</name>
</gene>
<feature type="transmembrane region" description="Helical" evidence="6">
    <location>
        <begin position="264"/>
        <end position="284"/>
    </location>
</feature>
<evidence type="ECO:0000256" key="2">
    <source>
        <dbReference type="ARBA" id="ARBA00022475"/>
    </source>
</evidence>
<keyword evidence="5 6" id="KW-0472">Membrane</keyword>
<keyword evidence="9" id="KW-1185">Reference proteome</keyword>
<dbReference type="Gene3D" id="1.20.1070.10">
    <property type="entry name" value="Rhodopsin 7-helix transmembrane proteins"/>
    <property type="match status" value="1"/>
</dbReference>
<evidence type="ECO:0000313" key="9">
    <source>
        <dbReference type="Proteomes" id="UP001347796"/>
    </source>
</evidence>
<evidence type="ECO:0000256" key="1">
    <source>
        <dbReference type="ARBA" id="ARBA00004651"/>
    </source>
</evidence>
<proteinExistence type="predicted"/>
<dbReference type="InterPro" id="IPR000276">
    <property type="entry name" value="GPCR_Rhodpsn"/>
</dbReference>
<dbReference type="PANTHER" id="PTHR22750">
    <property type="entry name" value="G-PROTEIN COUPLED RECEPTOR"/>
    <property type="match status" value="1"/>
</dbReference>
<keyword evidence="4 6" id="KW-1133">Transmembrane helix</keyword>
<dbReference type="GO" id="GO:0004930">
    <property type="term" value="F:G protein-coupled receptor activity"/>
    <property type="evidence" value="ECO:0007669"/>
    <property type="project" value="InterPro"/>
</dbReference>